<sequence>MHSESECVQLHIENNEAYHQHMKGKEGLKNLRNSPQEFSSYEKVEREGITSFLDSASSFSLFEKSQKFTDSKETVIPLFLDNRSNVNAKGIGTAAIISESEKPLNAKNSLILTSRSSPLITLVPFLRKNFFLVGKGDGEELWT</sequence>
<protein>
    <submittedName>
        <fullName evidence="1">Uncharacterized protein</fullName>
    </submittedName>
</protein>
<dbReference type="EMBL" id="AVOT02000113">
    <property type="protein sequence ID" value="MBW0461141.1"/>
    <property type="molecule type" value="Genomic_DNA"/>
</dbReference>
<keyword evidence="2" id="KW-1185">Reference proteome</keyword>
<dbReference type="Proteomes" id="UP000765509">
    <property type="component" value="Unassembled WGS sequence"/>
</dbReference>
<name>A0A9Q3GBX5_9BASI</name>
<accession>A0A9Q3GBX5</accession>
<gene>
    <name evidence="1" type="ORF">O181_000856</name>
</gene>
<evidence type="ECO:0000313" key="2">
    <source>
        <dbReference type="Proteomes" id="UP000765509"/>
    </source>
</evidence>
<dbReference type="AlphaFoldDB" id="A0A9Q3GBX5"/>
<comment type="caution">
    <text evidence="1">The sequence shown here is derived from an EMBL/GenBank/DDBJ whole genome shotgun (WGS) entry which is preliminary data.</text>
</comment>
<organism evidence="1 2">
    <name type="scientific">Austropuccinia psidii MF-1</name>
    <dbReference type="NCBI Taxonomy" id="1389203"/>
    <lineage>
        <taxon>Eukaryota</taxon>
        <taxon>Fungi</taxon>
        <taxon>Dikarya</taxon>
        <taxon>Basidiomycota</taxon>
        <taxon>Pucciniomycotina</taxon>
        <taxon>Pucciniomycetes</taxon>
        <taxon>Pucciniales</taxon>
        <taxon>Sphaerophragmiaceae</taxon>
        <taxon>Austropuccinia</taxon>
    </lineage>
</organism>
<reference evidence="1" key="1">
    <citation type="submission" date="2021-03" db="EMBL/GenBank/DDBJ databases">
        <title>Draft genome sequence of rust myrtle Austropuccinia psidii MF-1, a brazilian biotype.</title>
        <authorList>
            <person name="Quecine M.C."/>
            <person name="Pachon D.M.R."/>
            <person name="Bonatelli M.L."/>
            <person name="Correr F.H."/>
            <person name="Franceschini L.M."/>
            <person name="Leite T.F."/>
            <person name="Margarido G.R.A."/>
            <person name="Almeida C.A."/>
            <person name="Ferrarezi J.A."/>
            <person name="Labate C.A."/>
        </authorList>
    </citation>
    <scope>NUCLEOTIDE SEQUENCE</scope>
    <source>
        <strain evidence="1">MF-1</strain>
    </source>
</reference>
<proteinExistence type="predicted"/>
<evidence type="ECO:0000313" key="1">
    <source>
        <dbReference type="EMBL" id="MBW0461141.1"/>
    </source>
</evidence>